<keyword evidence="1" id="KW-0812">Transmembrane</keyword>
<sequence>MIAMSSHRRLYRALSDGAGVLVSTLVTCMLGAVVHPALGLALFVAGLVVSAALLAGRGEELAVRLLARARRPQAYELAALRPAIAVLQEHDLASEIRLLVRDGTGIRVGGAGRRTVLVSQGLIEAAASRRVRPDEVAALLAHALGRVRLGQTKYDAALEFWLLPWRVLQSFARGVGRAVGWFPLTGLAWRLRFVMGLVAMVQGFAEGRGLFGVIGTVVVAASYVVPWSARQAELSSEDEADAFVADAGLGDALSRFLERGRRTPGVLLRVHRLRAATVHEPQRPVLMS</sequence>
<organism evidence="2 3">
    <name type="scientific">Branchiibius hedensis</name>
    <dbReference type="NCBI Taxonomy" id="672460"/>
    <lineage>
        <taxon>Bacteria</taxon>
        <taxon>Bacillati</taxon>
        <taxon>Actinomycetota</taxon>
        <taxon>Actinomycetes</taxon>
        <taxon>Micrococcales</taxon>
        <taxon>Dermacoccaceae</taxon>
        <taxon>Branchiibius</taxon>
    </lineage>
</organism>
<accession>A0A2Y9BLM7</accession>
<keyword evidence="1" id="KW-0472">Membrane</keyword>
<keyword evidence="3" id="KW-1185">Reference proteome</keyword>
<dbReference type="AlphaFoldDB" id="A0A2Y9BLM7"/>
<dbReference type="Proteomes" id="UP000250028">
    <property type="component" value="Unassembled WGS sequence"/>
</dbReference>
<evidence type="ECO:0000313" key="2">
    <source>
        <dbReference type="EMBL" id="SSA59037.1"/>
    </source>
</evidence>
<proteinExistence type="predicted"/>
<feature type="transmembrane region" description="Helical" evidence="1">
    <location>
        <begin position="12"/>
        <end position="32"/>
    </location>
</feature>
<protein>
    <recommendedName>
        <fullName evidence="4">Zn-dependent protease with chaperone function</fullName>
    </recommendedName>
</protein>
<evidence type="ECO:0000313" key="3">
    <source>
        <dbReference type="Proteomes" id="UP000250028"/>
    </source>
</evidence>
<reference evidence="3" key="1">
    <citation type="submission" date="2016-10" db="EMBL/GenBank/DDBJ databases">
        <authorList>
            <person name="Varghese N."/>
            <person name="Submissions S."/>
        </authorList>
    </citation>
    <scope>NUCLEOTIDE SEQUENCE [LARGE SCALE GENOMIC DNA]</scope>
    <source>
        <strain evidence="3">DSM 22951</strain>
    </source>
</reference>
<keyword evidence="1" id="KW-1133">Transmembrane helix</keyword>
<gene>
    <name evidence="2" type="ORF">SAMN04489750_3842</name>
</gene>
<name>A0A2Y9BLM7_9MICO</name>
<dbReference type="EMBL" id="UESZ01000002">
    <property type="protein sequence ID" value="SSA59037.1"/>
    <property type="molecule type" value="Genomic_DNA"/>
</dbReference>
<evidence type="ECO:0008006" key="4">
    <source>
        <dbReference type="Google" id="ProtNLM"/>
    </source>
</evidence>
<evidence type="ECO:0000256" key="1">
    <source>
        <dbReference type="SAM" id="Phobius"/>
    </source>
</evidence>